<accession>A0A6A5XB47</accession>
<name>A0A6A5XB47_9PLEO</name>
<organism evidence="2 3">
    <name type="scientific">Aaosphaeria arxii CBS 175.79</name>
    <dbReference type="NCBI Taxonomy" id="1450172"/>
    <lineage>
        <taxon>Eukaryota</taxon>
        <taxon>Fungi</taxon>
        <taxon>Dikarya</taxon>
        <taxon>Ascomycota</taxon>
        <taxon>Pezizomycotina</taxon>
        <taxon>Dothideomycetes</taxon>
        <taxon>Pleosporomycetidae</taxon>
        <taxon>Pleosporales</taxon>
        <taxon>Pleosporales incertae sedis</taxon>
        <taxon>Aaosphaeria</taxon>
    </lineage>
</organism>
<proteinExistence type="predicted"/>
<dbReference type="GeneID" id="54286805"/>
<evidence type="ECO:0000256" key="1">
    <source>
        <dbReference type="SAM" id="MobiDB-lite"/>
    </source>
</evidence>
<sequence>MSGFPSLQPAFTVRVRLSVPRAPLPSPFHTSICTSPDRPYKIQTPKKPQEKNN</sequence>
<evidence type="ECO:0000313" key="2">
    <source>
        <dbReference type="EMBL" id="KAF2010140.1"/>
    </source>
</evidence>
<dbReference type="AlphaFoldDB" id="A0A6A5XB47"/>
<dbReference type="EMBL" id="ML978077">
    <property type="protein sequence ID" value="KAF2010140.1"/>
    <property type="molecule type" value="Genomic_DNA"/>
</dbReference>
<dbReference type="OrthoDB" id="2544694at2759"/>
<reference evidence="2" key="1">
    <citation type="journal article" date="2020" name="Stud. Mycol.">
        <title>101 Dothideomycetes genomes: a test case for predicting lifestyles and emergence of pathogens.</title>
        <authorList>
            <person name="Haridas S."/>
            <person name="Albert R."/>
            <person name="Binder M."/>
            <person name="Bloem J."/>
            <person name="Labutti K."/>
            <person name="Salamov A."/>
            <person name="Andreopoulos B."/>
            <person name="Baker S."/>
            <person name="Barry K."/>
            <person name="Bills G."/>
            <person name="Bluhm B."/>
            <person name="Cannon C."/>
            <person name="Castanera R."/>
            <person name="Culley D."/>
            <person name="Daum C."/>
            <person name="Ezra D."/>
            <person name="Gonzalez J."/>
            <person name="Henrissat B."/>
            <person name="Kuo A."/>
            <person name="Liang C."/>
            <person name="Lipzen A."/>
            <person name="Lutzoni F."/>
            <person name="Magnuson J."/>
            <person name="Mondo S."/>
            <person name="Nolan M."/>
            <person name="Ohm R."/>
            <person name="Pangilinan J."/>
            <person name="Park H.-J."/>
            <person name="Ramirez L."/>
            <person name="Alfaro M."/>
            <person name="Sun H."/>
            <person name="Tritt A."/>
            <person name="Yoshinaga Y."/>
            <person name="Zwiers L.-H."/>
            <person name="Turgeon B."/>
            <person name="Goodwin S."/>
            <person name="Spatafora J."/>
            <person name="Crous P."/>
            <person name="Grigoriev I."/>
        </authorList>
    </citation>
    <scope>NUCLEOTIDE SEQUENCE</scope>
    <source>
        <strain evidence="2">CBS 175.79</strain>
    </source>
</reference>
<protein>
    <submittedName>
        <fullName evidence="2">Uncharacterized protein</fullName>
    </submittedName>
</protein>
<gene>
    <name evidence="2" type="ORF">BU24DRAFT_428170</name>
</gene>
<feature type="region of interest" description="Disordered" evidence="1">
    <location>
        <begin position="21"/>
        <end position="53"/>
    </location>
</feature>
<keyword evidence="3" id="KW-1185">Reference proteome</keyword>
<dbReference type="Proteomes" id="UP000799778">
    <property type="component" value="Unassembled WGS sequence"/>
</dbReference>
<evidence type="ECO:0000313" key="3">
    <source>
        <dbReference type="Proteomes" id="UP000799778"/>
    </source>
</evidence>
<dbReference type="RefSeq" id="XP_033378479.1">
    <property type="nucleotide sequence ID" value="XM_033529408.1"/>
</dbReference>